<reference evidence="2" key="1">
    <citation type="journal article" date="2009" name="BMC Genomics">
        <title>Complete genome sequence of the sugarcane nitrogen-fixing endophyte Gluconacetobacter diazotrophicus Pal5.</title>
        <authorList>
            <person name="Bertalan M."/>
            <person name="Albano R."/>
            <person name="Padua V."/>
            <person name="Rouws L."/>
            <person name="Rojas C."/>
            <person name="Hemerly A."/>
            <person name="Teixeira K."/>
            <person name="Schwab S."/>
            <person name="Araujo J."/>
            <person name="Oliveira A."/>
            <person name="Franca L."/>
            <person name="Magalhaes V."/>
            <person name="Alqueres S."/>
            <person name="Cardoso A."/>
            <person name="Almeida W."/>
            <person name="Loureiro M.M."/>
            <person name="Nogueira E."/>
            <person name="Cidade D."/>
            <person name="Oliveira D."/>
            <person name="Simao T."/>
            <person name="Macedo J."/>
            <person name="Valadao A."/>
            <person name="Dreschsel M."/>
            <person name="Freitas F."/>
            <person name="Vidal M."/>
            <person name="Guedes H."/>
            <person name="Rodrigues E."/>
            <person name="Meneses C."/>
            <person name="Brioso P."/>
            <person name="Pozzer L."/>
            <person name="Figueiredo D."/>
            <person name="Montano H."/>
            <person name="Junior J."/>
            <person name="Filho G."/>
            <person name="Flores V."/>
            <person name="Ferreira B."/>
            <person name="Branco A."/>
            <person name="Gonzalez P."/>
            <person name="Guillobel H."/>
            <person name="Lemos M."/>
            <person name="Seibel L."/>
            <person name="Macedo J."/>
            <person name="Alves-Ferreira M."/>
            <person name="Sachetto-Martins G."/>
            <person name="Coelho A."/>
            <person name="Santos E."/>
            <person name="Amaral G."/>
            <person name="Neves A."/>
            <person name="Pacheco A.B."/>
            <person name="Carvalho D."/>
            <person name="Lery L."/>
            <person name="Bisch P."/>
            <person name="Rossle S.C."/>
            <person name="Urmenyi T."/>
            <person name="Kruger W.V."/>
            <person name="Martins O."/>
            <person name="Baldani J.I."/>
            <person name="Ferreira P.C."/>
        </authorList>
    </citation>
    <scope>NUCLEOTIDE SEQUENCE [LARGE SCALE GENOMIC DNA]</scope>
    <source>
        <strain evidence="2">ATCC 49037 / DSM 5601 / CCUG 37298 / CIP 103539 / LMG 7603 / PAl5</strain>
        <plasmid evidence="2">pGDIPal5I</plasmid>
    </source>
</reference>
<keyword evidence="2" id="KW-1185">Reference proteome</keyword>
<dbReference type="Proteomes" id="UP000001176">
    <property type="component" value="Plasmid pGDIPal5I"/>
</dbReference>
<accession>A9HSV9</accession>
<name>A9HSV9_GLUDA</name>
<protein>
    <submittedName>
        <fullName evidence="1">Uncharacterized protein</fullName>
    </submittedName>
</protein>
<gene>
    <name evidence="1" type="ordered locus">GDI3872</name>
</gene>
<organism evidence="1 2">
    <name type="scientific">Gluconacetobacter diazotrophicus (strain ATCC 49037 / DSM 5601 / CCUG 37298 / CIP 103539 / LMG 7603 / PAl5)</name>
    <dbReference type="NCBI Taxonomy" id="272568"/>
    <lineage>
        <taxon>Bacteria</taxon>
        <taxon>Pseudomonadati</taxon>
        <taxon>Pseudomonadota</taxon>
        <taxon>Alphaproteobacteria</taxon>
        <taxon>Acetobacterales</taxon>
        <taxon>Acetobacteraceae</taxon>
        <taxon>Gluconacetobacter</taxon>
    </lineage>
</organism>
<dbReference type="AlphaFoldDB" id="A9HSV9"/>
<proteinExistence type="predicted"/>
<evidence type="ECO:0000313" key="2">
    <source>
        <dbReference type="Proteomes" id="UP000001176"/>
    </source>
</evidence>
<dbReference type="EMBL" id="AM889287">
    <property type="protein sequence ID" value="CAP57836.1"/>
    <property type="molecule type" value="Genomic_DNA"/>
</dbReference>
<sequence length="185" mass="20794">MRFIRHGARRHSCPRGYHRRQPRLHAQTGWHRNAAIYIVTPRNPVLKSRPSRHDLFARPVFSGWDFFPDRLSIIGRNKVKKYVLSFAISMLPHWALAASAEGSCPGQTTANIPEYNISAGTVFTALKPGGGDPSGDPTSYEYRDAEGHRLFLPANKVRLVTCQVQKHPRSGPFDAGYSLVFTPEK</sequence>
<evidence type="ECO:0000313" key="1">
    <source>
        <dbReference type="EMBL" id="CAP57836.1"/>
    </source>
</evidence>
<geneLocation type="plasmid" evidence="1 2">
    <name>pGDIPal5I</name>
</geneLocation>
<dbReference type="KEGG" id="gdi:GDI3872"/>
<keyword evidence="1" id="KW-0614">Plasmid</keyword>